<dbReference type="EMBL" id="VFPA01000004">
    <property type="protein sequence ID" value="TQM06134.1"/>
    <property type="molecule type" value="Genomic_DNA"/>
</dbReference>
<dbReference type="InterPro" id="IPR050807">
    <property type="entry name" value="TransReg_Diox_bact_type"/>
</dbReference>
<evidence type="ECO:0000313" key="3">
    <source>
        <dbReference type="EMBL" id="TQM06134.1"/>
    </source>
</evidence>
<protein>
    <submittedName>
        <fullName evidence="3">XRE family transcriptional regulator</fullName>
    </submittedName>
</protein>
<evidence type="ECO:0000259" key="2">
    <source>
        <dbReference type="PROSITE" id="PS50943"/>
    </source>
</evidence>
<dbReference type="SUPFAM" id="SSF47413">
    <property type="entry name" value="lambda repressor-like DNA-binding domains"/>
    <property type="match status" value="1"/>
</dbReference>
<dbReference type="InterPro" id="IPR011051">
    <property type="entry name" value="RmlC_Cupin_sf"/>
</dbReference>
<dbReference type="Gene3D" id="2.60.120.10">
    <property type="entry name" value="Jelly Rolls"/>
    <property type="match status" value="1"/>
</dbReference>
<dbReference type="CDD" id="cd02209">
    <property type="entry name" value="cupin_XRE_C"/>
    <property type="match status" value="1"/>
</dbReference>
<dbReference type="GO" id="GO:0003677">
    <property type="term" value="F:DNA binding"/>
    <property type="evidence" value="ECO:0007669"/>
    <property type="project" value="UniProtKB-KW"/>
</dbReference>
<dbReference type="InterPro" id="IPR010982">
    <property type="entry name" value="Lambda_DNA-bd_dom_sf"/>
</dbReference>
<dbReference type="InterPro" id="IPR001387">
    <property type="entry name" value="Cro/C1-type_HTH"/>
</dbReference>
<accession>A0A543D9W0</accession>
<dbReference type="CDD" id="cd00093">
    <property type="entry name" value="HTH_XRE"/>
    <property type="match status" value="1"/>
</dbReference>
<keyword evidence="4" id="KW-1185">Reference proteome</keyword>
<dbReference type="InterPro" id="IPR014710">
    <property type="entry name" value="RmlC-like_jellyroll"/>
</dbReference>
<dbReference type="AlphaFoldDB" id="A0A543D9W0"/>
<dbReference type="GO" id="GO:0005829">
    <property type="term" value="C:cytosol"/>
    <property type="evidence" value="ECO:0007669"/>
    <property type="project" value="TreeGrafter"/>
</dbReference>
<dbReference type="SUPFAM" id="SSF51182">
    <property type="entry name" value="RmlC-like cupins"/>
    <property type="match status" value="1"/>
</dbReference>
<dbReference type="SMART" id="SM00530">
    <property type="entry name" value="HTH_XRE"/>
    <property type="match status" value="1"/>
</dbReference>
<proteinExistence type="predicted"/>
<gene>
    <name evidence="3" type="ORF">FB558_6379</name>
</gene>
<dbReference type="PANTHER" id="PTHR46797:SF10">
    <property type="entry name" value="BLR1115 PROTEIN"/>
    <property type="match status" value="1"/>
</dbReference>
<name>A0A543D9W0_9PSEU</name>
<dbReference type="Pfam" id="PF01381">
    <property type="entry name" value="HTH_3"/>
    <property type="match status" value="1"/>
</dbReference>
<keyword evidence="1" id="KW-0238">DNA-binding</keyword>
<dbReference type="Gene3D" id="1.10.260.40">
    <property type="entry name" value="lambda repressor-like DNA-binding domains"/>
    <property type="match status" value="1"/>
</dbReference>
<evidence type="ECO:0000256" key="1">
    <source>
        <dbReference type="ARBA" id="ARBA00023125"/>
    </source>
</evidence>
<dbReference type="PROSITE" id="PS50943">
    <property type="entry name" value="HTH_CROC1"/>
    <property type="match status" value="1"/>
</dbReference>
<dbReference type="PANTHER" id="PTHR46797">
    <property type="entry name" value="HTH-TYPE TRANSCRIPTIONAL REGULATOR"/>
    <property type="match status" value="1"/>
</dbReference>
<reference evidence="3 4" key="1">
    <citation type="submission" date="2019-06" db="EMBL/GenBank/DDBJ databases">
        <title>Sequencing the genomes of 1000 actinobacteria strains.</title>
        <authorList>
            <person name="Klenk H.-P."/>
        </authorList>
    </citation>
    <scope>NUCLEOTIDE SEQUENCE [LARGE SCALE GENOMIC DNA]</scope>
    <source>
        <strain evidence="3 4">DSM 45301</strain>
    </source>
</reference>
<evidence type="ECO:0000313" key="4">
    <source>
        <dbReference type="Proteomes" id="UP000315677"/>
    </source>
</evidence>
<comment type="caution">
    <text evidence="3">The sequence shown here is derived from an EMBL/GenBank/DDBJ whole genome shotgun (WGS) entry which is preliminary data.</text>
</comment>
<feature type="domain" description="HTH cro/C1-type" evidence="2">
    <location>
        <begin position="24"/>
        <end position="78"/>
    </location>
</feature>
<dbReference type="Proteomes" id="UP000315677">
    <property type="component" value="Unassembled WGS sequence"/>
</dbReference>
<dbReference type="GO" id="GO:0003700">
    <property type="term" value="F:DNA-binding transcription factor activity"/>
    <property type="evidence" value="ECO:0007669"/>
    <property type="project" value="TreeGrafter"/>
</dbReference>
<organism evidence="3 4">
    <name type="scientific">Pseudonocardia kunmingensis</name>
    <dbReference type="NCBI Taxonomy" id="630975"/>
    <lineage>
        <taxon>Bacteria</taxon>
        <taxon>Bacillati</taxon>
        <taxon>Actinomycetota</taxon>
        <taxon>Actinomycetes</taxon>
        <taxon>Pseudonocardiales</taxon>
        <taxon>Pseudonocardiaceae</taxon>
        <taxon>Pseudonocardia</taxon>
    </lineage>
</organism>
<sequence length="196" mass="20768">MITRSVAYSGTVSDTLGSSLAATLQVAREAHGLSVSALAERAGVSRAMIGKIERGDAQPTAVLLARLAGALGMTLSELVARAEDGGGRLVRAADQPTWTDPASGYRRRTVSPASGRPLELVEVELPARARVAFAGDSQALVHQQIWVLDGHLRLHEGDTVHELDPGDCLQLGAPGPRVFANPTDRSCRYLVALTRR</sequence>